<sequence>MTVAVLWIVLGLFFGVSFGDILIISALLTVIAFVGDIFILPLTGNIGAAVGDFILAFLGVWVLGSFLFNNNEAVLSAAFLSALFIAAGELYFHRYLRDHVFEDVDRPNNYNRVNNLQTEFSEDFDTDLDKEKET</sequence>
<protein>
    <recommendedName>
        <fullName evidence="4">DUF2512 family protein</fullName>
    </recommendedName>
</protein>
<gene>
    <name evidence="2" type="ORF">RhiirA1_405245</name>
</gene>
<feature type="transmembrane region" description="Helical" evidence="1">
    <location>
        <begin position="46"/>
        <end position="68"/>
    </location>
</feature>
<keyword evidence="1" id="KW-0472">Membrane</keyword>
<name>A0A2N0QLK6_9GLOM</name>
<evidence type="ECO:0000256" key="1">
    <source>
        <dbReference type="SAM" id="Phobius"/>
    </source>
</evidence>
<dbReference type="VEuPathDB" id="FungiDB:RhiirA1_405245"/>
<evidence type="ECO:0000313" key="2">
    <source>
        <dbReference type="EMBL" id="PKC51936.1"/>
    </source>
</evidence>
<feature type="transmembrane region" description="Helical" evidence="1">
    <location>
        <begin position="74"/>
        <end position="92"/>
    </location>
</feature>
<dbReference type="EMBL" id="LLXH01006702">
    <property type="protein sequence ID" value="PKC51936.1"/>
    <property type="molecule type" value="Genomic_DNA"/>
</dbReference>
<evidence type="ECO:0008006" key="4">
    <source>
        <dbReference type="Google" id="ProtNLM"/>
    </source>
</evidence>
<dbReference type="AlphaFoldDB" id="A0A2N0QLK6"/>
<dbReference type="Proteomes" id="UP000232688">
    <property type="component" value="Unassembled WGS sequence"/>
</dbReference>
<feature type="transmembrane region" description="Helical" evidence="1">
    <location>
        <begin position="6"/>
        <end position="34"/>
    </location>
</feature>
<keyword evidence="1" id="KW-1133">Transmembrane helix</keyword>
<evidence type="ECO:0000313" key="3">
    <source>
        <dbReference type="Proteomes" id="UP000232688"/>
    </source>
</evidence>
<keyword evidence="1" id="KW-0812">Transmembrane</keyword>
<accession>A0A2N0QLK6</accession>
<dbReference type="Pfam" id="PF10710">
    <property type="entry name" value="DUF2512"/>
    <property type="match status" value="1"/>
</dbReference>
<organism evidence="2 3">
    <name type="scientific">Rhizophagus irregularis</name>
    <dbReference type="NCBI Taxonomy" id="588596"/>
    <lineage>
        <taxon>Eukaryota</taxon>
        <taxon>Fungi</taxon>
        <taxon>Fungi incertae sedis</taxon>
        <taxon>Mucoromycota</taxon>
        <taxon>Glomeromycotina</taxon>
        <taxon>Glomeromycetes</taxon>
        <taxon>Glomerales</taxon>
        <taxon>Glomeraceae</taxon>
        <taxon>Rhizophagus</taxon>
    </lineage>
</organism>
<dbReference type="InterPro" id="IPR019649">
    <property type="entry name" value="DUF2512"/>
</dbReference>
<reference evidence="2 3" key="1">
    <citation type="submission" date="2017-10" db="EMBL/GenBank/DDBJ databases">
        <title>Extensive intraspecific genome diversity in a model arbuscular mycorrhizal fungus.</title>
        <authorList>
            <person name="Chen E.C.H."/>
            <person name="Morin E."/>
            <person name="Baudet D."/>
            <person name="Noel J."/>
            <person name="Ndikumana S."/>
            <person name="Charron P."/>
            <person name="St-Onge C."/>
            <person name="Giorgi J."/>
            <person name="Grigoriev I.V."/>
            <person name="Roux C."/>
            <person name="Martin F.M."/>
            <person name="Corradi N."/>
        </authorList>
    </citation>
    <scope>NUCLEOTIDE SEQUENCE [LARGE SCALE GENOMIC DNA]</scope>
    <source>
        <strain evidence="2 3">A1</strain>
    </source>
</reference>
<reference evidence="2 3" key="2">
    <citation type="submission" date="2017-10" db="EMBL/GenBank/DDBJ databases">
        <title>Genome analyses suggest a sexual origin of heterokaryosis in a supposedly ancient asexual fungus.</title>
        <authorList>
            <person name="Corradi N."/>
            <person name="Sedzielewska K."/>
            <person name="Noel J."/>
            <person name="Charron P."/>
            <person name="Farinelli L."/>
            <person name="Marton T."/>
            <person name="Kruger M."/>
            <person name="Pelin A."/>
            <person name="Brachmann A."/>
            <person name="Corradi N."/>
        </authorList>
    </citation>
    <scope>NUCLEOTIDE SEQUENCE [LARGE SCALE GENOMIC DNA]</scope>
    <source>
        <strain evidence="2 3">A1</strain>
    </source>
</reference>
<comment type="caution">
    <text evidence="2">The sequence shown here is derived from an EMBL/GenBank/DDBJ whole genome shotgun (WGS) entry which is preliminary data.</text>
</comment>
<proteinExistence type="predicted"/>